<dbReference type="Proteomes" id="UP001060261">
    <property type="component" value="Chromosome"/>
</dbReference>
<dbReference type="InterPro" id="IPR016181">
    <property type="entry name" value="Acyl_CoA_acyltransferase"/>
</dbReference>
<dbReference type="InterPro" id="IPR000182">
    <property type="entry name" value="GNAT_dom"/>
</dbReference>
<dbReference type="Pfam" id="PF00583">
    <property type="entry name" value="Acetyltransf_1"/>
    <property type="match status" value="1"/>
</dbReference>
<dbReference type="PROSITE" id="PS51186">
    <property type="entry name" value="GNAT"/>
    <property type="match status" value="1"/>
</dbReference>
<evidence type="ECO:0000313" key="2">
    <source>
        <dbReference type="EMBL" id="UWX63162.1"/>
    </source>
</evidence>
<reference evidence="2" key="1">
    <citation type="submission" date="2022-09" db="EMBL/GenBank/DDBJ databases">
        <title>genome sequence of Deinococcus rubellus.</title>
        <authorList>
            <person name="Srinivasan S."/>
        </authorList>
    </citation>
    <scope>NUCLEOTIDE SEQUENCE</scope>
    <source>
        <strain evidence="2">Ant6</strain>
    </source>
</reference>
<evidence type="ECO:0000313" key="3">
    <source>
        <dbReference type="Proteomes" id="UP001060261"/>
    </source>
</evidence>
<keyword evidence="3" id="KW-1185">Reference proteome</keyword>
<dbReference type="RefSeq" id="WP_260559453.1">
    <property type="nucleotide sequence ID" value="NZ_BAABEC010000186.1"/>
</dbReference>
<dbReference type="SUPFAM" id="SSF55729">
    <property type="entry name" value="Acyl-CoA N-acyltransferases (Nat)"/>
    <property type="match status" value="1"/>
</dbReference>
<organism evidence="2 3">
    <name type="scientific">Deinococcus rubellus</name>
    <dbReference type="NCBI Taxonomy" id="1889240"/>
    <lineage>
        <taxon>Bacteria</taxon>
        <taxon>Thermotogati</taxon>
        <taxon>Deinococcota</taxon>
        <taxon>Deinococci</taxon>
        <taxon>Deinococcales</taxon>
        <taxon>Deinococcaceae</taxon>
        <taxon>Deinococcus</taxon>
    </lineage>
</organism>
<dbReference type="CDD" id="cd04301">
    <property type="entry name" value="NAT_SF"/>
    <property type="match status" value="1"/>
</dbReference>
<feature type="domain" description="N-acetyltransferase" evidence="1">
    <location>
        <begin position="8"/>
        <end position="138"/>
    </location>
</feature>
<evidence type="ECO:0000259" key="1">
    <source>
        <dbReference type="PROSITE" id="PS51186"/>
    </source>
</evidence>
<name>A0ABY5YGE1_9DEIO</name>
<accession>A0ABY5YGE1</accession>
<sequence length="139" mass="15750">MNEIIFQLNDKTVEAHEINTLYTLIGWNNSNQRTEDRTVSILETSAAYATARSGGELIGFGRMLGDAYTAQLLDVMTTPAFRKHGVATQIIQLLLDWSGNRFLGIYLIDGARNPTFYERLGFEAADPETDRLMYWQPQL</sequence>
<dbReference type="EMBL" id="CP104213">
    <property type="protein sequence ID" value="UWX63162.1"/>
    <property type="molecule type" value="Genomic_DNA"/>
</dbReference>
<gene>
    <name evidence="2" type="ORF">N0D28_10395</name>
</gene>
<dbReference type="Gene3D" id="3.40.630.30">
    <property type="match status" value="1"/>
</dbReference>
<proteinExistence type="predicted"/>
<protein>
    <submittedName>
        <fullName evidence="2">GNAT family N-acetyltransferase</fullName>
    </submittedName>
</protein>